<organism evidence="2 3">
    <name type="scientific">Pseudomonas qingdaonensis</name>
    <dbReference type="NCBI Taxonomy" id="2056231"/>
    <lineage>
        <taxon>Bacteria</taxon>
        <taxon>Pseudomonadati</taxon>
        <taxon>Pseudomonadota</taxon>
        <taxon>Gammaproteobacteria</taxon>
        <taxon>Pseudomonadales</taxon>
        <taxon>Pseudomonadaceae</taxon>
        <taxon>Pseudomonas</taxon>
    </lineage>
</organism>
<dbReference type="GeneID" id="87482008"/>
<keyword evidence="1" id="KW-0472">Membrane</keyword>
<dbReference type="EMBL" id="CP074676">
    <property type="protein sequence ID" value="QVL17150.1"/>
    <property type="molecule type" value="Genomic_DNA"/>
</dbReference>
<reference evidence="2 3" key="1">
    <citation type="journal article" date="2016" name="J. Hazard. Mater.">
        <title>A newly isolated Pseudomonas putida S-1 strain for batch-mode-propanethiol degradation and continuous treatment of propanethiol-containing waste gas.</title>
        <authorList>
            <person name="Chen D.Z."/>
            <person name="Sun Y.M."/>
            <person name="Han L.M."/>
            <person name="Chen J."/>
            <person name="Ye J.X."/>
            <person name="Chen J.M."/>
        </authorList>
    </citation>
    <scope>NUCLEOTIDE SEQUENCE [LARGE SCALE GENOMIC DNA]</scope>
    <source>
        <strain evidence="2 3">S-1</strain>
    </source>
</reference>
<protein>
    <submittedName>
        <fullName evidence="2">Uncharacterized protein</fullName>
    </submittedName>
</protein>
<evidence type="ECO:0000313" key="2">
    <source>
        <dbReference type="EMBL" id="QVL17150.1"/>
    </source>
</evidence>
<feature type="transmembrane region" description="Helical" evidence="1">
    <location>
        <begin position="46"/>
        <end position="65"/>
    </location>
</feature>
<dbReference type="Proteomes" id="UP000678154">
    <property type="component" value="Chromosome"/>
</dbReference>
<dbReference type="RefSeq" id="WP_213605876.1">
    <property type="nucleotide sequence ID" value="NZ_CP074676.1"/>
</dbReference>
<name>A0ABX8DLI3_9PSED</name>
<keyword evidence="1" id="KW-0812">Transmembrane</keyword>
<gene>
    <name evidence="2" type="ORF">KH389_17220</name>
</gene>
<feature type="transmembrane region" description="Helical" evidence="1">
    <location>
        <begin position="101"/>
        <end position="121"/>
    </location>
</feature>
<dbReference type="Pfam" id="PF20337">
    <property type="entry name" value="DUF6632"/>
    <property type="match status" value="1"/>
</dbReference>
<evidence type="ECO:0000313" key="3">
    <source>
        <dbReference type="Proteomes" id="UP000678154"/>
    </source>
</evidence>
<keyword evidence="3" id="KW-1185">Reference proteome</keyword>
<feature type="transmembrane region" description="Helical" evidence="1">
    <location>
        <begin position="77"/>
        <end position="95"/>
    </location>
</feature>
<sequence length="131" mass="15044">MSDETREKSLRWALLVFGLFLLIGLYPLMNWFWIDGWTWEPRQVKYEQMIQGVYATLGIFMLIASRRPSEHRSLIQFAIWSSIVHAGIMAMQAGVDTHEHANLLGDVPALFIMAGVLWFLLPRARLVKAAV</sequence>
<dbReference type="InterPro" id="IPR046572">
    <property type="entry name" value="DUF6632"/>
</dbReference>
<keyword evidence="1" id="KW-1133">Transmembrane helix</keyword>
<evidence type="ECO:0000256" key="1">
    <source>
        <dbReference type="SAM" id="Phobius"/>
    </source>
</evidence>
<proteinExistence type="predicted"/>
<accession>A0ABX8DLI3</accession>
<feature type="transmembrane region" description="Helical" evidence="1">
    <location>
        <begin position="12"/>
        <end position="34"/>
    </location>
</feature>